<proteinExistence type="predicted"/>
<keyword evidence="3" id="KW-1185">Reference proteome</keyword>
<dbReference type="Proteomes" id="UP000319263">
    <property type="component" value="Chromosome"/>
</dbReference>
<name>A0A516Q0U0_9ACTN</name>
<organism evidence="2 3">
    <name type="scientific">Microlunatus elymi</name>
    <dbReference type="NCBI Taxonomy" id="2596828"/>
    <lineage>
        <taxon>Bacteria</taxon>
        <taxon>Bacillati</taxon>
        <taxon>Actinomycetota</taxon>
        <taxon>Actinomycetes</taxon>
        <taxon>Propionibacteriales</taxon>
        <taxon>Propionibacteriaceae</taxon>
        <taxon>Microlunatus</taxon>
    </lineage>
</organism>
<keyword evidence="1" id="KW-1133">Transmembrane helix</keyword>
<accession>A0A516Q0U0</accession>
<gene>
    <name evidence="2" type="ORF">FOE78_14770</name>
</gene>
<dbReference type="AlphaFoldDB" id="A0A516Q0U0"/>
<sequence>MEIVKDTLTALWQVIVAGIIFGAGLPALFALGLRALNSGRTINADGTVTVHPGTGGRATAYVIFGFVIAIALFGIVVIVFGKQLFAH</sequence>
<keyword evidence="1" id="KW-0812">Transmembrane</keyword>
<dbReference type="RefSeq" id="WP_143986979.1">
    <property type="nucleotide sequence ID" value="NZ_CP041692.1"/>
</dbReference>
<dbReference type="KEGG" id="mik:FOE78_14770"/>
<evidence type="ECO:0000313" key="2">
    <source>
        <dbReference type="EMBL" id="QDP97018.1"/>
    </source>
</evidence>
<feature type="transmembrane region" description="Helical" evidence="1">
    <location>
        <begin position="12"/>
        <end position="33"/>
    </location>
</feature>
<keyword evidence="1" id="KW-0472">Membrane</keyword>
<reference evidence="2 3" key="1">
    <citation type="submission" date="2019-07" db="EMBL/GenBank/DDBJ databases">
        <title>Microlunatus dokdonensis sp. nov. isolated from the rhizospheric soil of the wild plant Elymus tsukushiensis.</title>
        <authorList>
            <person name="Ghim S.-Y."/>
            <person name="Hwang Y.-J."/>
            <person name="Son J.-S."/>
            <person name="Shin J.-H."/>
        </authorList>
    </citation>
    <scope>NUCLEOTIDE SEQUENCE [LARGE SCALE GENOMIC DNA]</scope>
    <source>
        <strain evidence="2 3">KUDC0627</strain>
    </source>
</reference>
<dbReference type="EMBL" id="CP041692">
    <property type="protein sequence ID" value="QDP97018.1"/>
    <property type="molecule type" value="Genomic_DNA"/>
</dbReference>
<evidence type="ECO:0000256" key="1">
    <source>
        <dbReference type="SAM" id="Phobius"/>
    </source>
</evidence>
<evidence type="ECO:0000313" key="3">
    <source>
        <dbReference type="Proteomes" id="UP000319263"/>
    </source>
</evidence>
<dbReference type="OrthoDB" id="3732179at2"/>
<feature type="transmembrane region" description="Helical" evidence="1">
    <location>
        <begin position="58"/>
        <end position="81"/>
    </location>
</feature>
<protein>
    <submittedName>
        <fullName evidence="2">Uncharacterized protein</fullName>
    </submittedName>
</protein>